<keyword evidence="5" id="KW-0966">Cell projection</keyword>
<dbReference type="EMBL" id="DF820465">
    <property type="protein sequence ID" value="GAK56577.1"/>
    <property type="molecule type" value="Genomic_DNA"/>
</dbReference>
<dbReference type="Gene3D" id="2.160.20.10">
    <property type="entry name" value="Single-stranded right-handed beta-helix, Pectin lyase-like"/>
    <property type="match status" value="3"/>
</dbReference>
<dbReference type="Proteomes" id="UP000030661">
    <property type="component" value="Unassembled WGS sequence"/>
</dbReference>
<gene>
    <name evidence="9" type="ORF">U27_03539</name>
</gene>
<dbReference type="Pfam" id="PF13229">
    <property type="entry name" value="Beta_helix"/>
    <property type="match status" value="1"/>
</dbReference>
<organism evidence="9">
    <name type="scientific">Vecturithrix granuli</name>
    <dbReference type="NCBI Taxonomy" id="1499967"/>
    <lineage>
        <taxon>Bacteria</taxon>
        <taxon>Candidatus Moduliflexota</taxon>
        <taxon>Candidatus Vecturitrichia</taxon>
        <taxon>Candidatus Vecturitrichales</taxon>
        <taxon>Candidatus Vecturitrichaceae</taxon>
        <taxon>Candidatus Vecturithrix</taxon>
    </lineage>
</organism>
<dbReference type="SMART" id="SM00710">
    <property type="entry name" value="PbH1"/>
    <property type="match status" value="7"/>
</dbReference>
<comment type="subcellular location">
    <subcellularLocation>
        <location evidence="1">Cell projection</location>
        <location evidence="1">Cilium</location>
    </subcellularLocation>
    <subcellularLocation>
        <location evidence="2">Cytoplasm</location>
    </subcellularLocation>
</comment>
<evidence type="ECO:0000256" key="4">
    <source>
        <dbReference type="ARBA" id="ARBA00023069"/>
    </source>
</evidence>
<evidence type="ECO:0000259" key="7">
    <source>
        <dbReference type="Pfam" id="PF13229"/>
    </source>
</evidence>
<dbReference type="PANTHER" id="PTHR36453">
    <property type="entry name" value="SECRETED PROTEIN-RELATED"/>
    <property type="match status" value="1"/>
</dbReference>
<dbReference type="InterPro" id="IPR012334">
    <property type="entry name" value="Pectin_lyas_fold"/>
</dbReference>
<dbReference type="InterPro" id="IPR053879">
    <property type="entry name" value="HYDIN_VesB_CFA65-like_Ig"/>
</dbReference>
<dbReference type="SUPFAM" id="SSF51126">
    <property type="entry name" value="Pectin lyase-like"/>
    <property type="match status" value="1"/>
</dbReference>
<dbReference type="NCBIfam" id="NF012200">
    <property type="entry name" value="choice_anch_D"/>
    <property type="match status" value="1"/>
</dbReference>
<reference evidence="9" key="1">
    <citation type="journal article" date="2015" name="PeerJ">
        <title>First genomic representation of candidate bacterial phylum KSB3 points to enhanced environmental sensing as a trigger of wastewater bulking.</title>
        <authorList>
            <person name="Sekiguchi Y."/>
            <person name="Ohashi A."/>
            <person name="Parks D.H."/>
            <person name="Yamauchi T."/>
            <person name="Tyson G.W."/>
            <person name="Hugenholtz P."/>
        </authorList>
    </citation>
    <scope>NUCLEOTIDE SEQUENCE [LARGE SCALE GENOMIC DNA]</scope>
</reference>
<dbReference type="eggNOG" id="COG4625">
    <property type="taxonomic scope" value="Bacteria"/>
</dbReference>
<evidence type="ECO:0000256" key="3">
    <source>
        <dbReference type="ARBA" id="ARBA00022490"/>
    </source>
</evidence>
<dbReference type="AlphaFoldDB" id="A0A081BW72"/>
<dbReference type="GO" id="GO:0005737">
    <property type="term" value="C:cytoplasm"/>
    <property type="evidence" value="ECO:0007669"/>
    <property type="project" value="UniProtKB-SubCell"/>
</dbReference>
<dbReference type="STRING" id="1499967.U27_03539"/>
<name>A0A081BW72_VECG1</name>
<keyword evidence="4" id="KW-0969">Cilium</keyword>
<feature type="domain" description="HYDIN/VesB/CFA65-like Ig-like" evidence="8">
    <location>
        <begin position="746"/>
        <end position="844"/>
    </location>
</feature>
<dbReference type="HOGENOM" id="CLU_272820_0_0_0"/>
<dbReference type="GO" id="GO:0016787">
    <property type="term" value="F:hydrolase activity"/>
    <property type="evidence" value="ECO:0007669"/>
    <property type="project" value="UniProtKB-KW"/>
</dbReference>
<evidence type="ECO:0000256" key="5">
    <source>
        <dbReference type="ARBA" id="ARBA00023273"/>
    </source>
</evidence>
<dbReference type="PANTHER" id="PTHR36453:SF1">
    <property type="entry name" value="RIGHT HANDED BETA HELIX DOMAIN-CONTAINING PROTEIN"/>
    <property type="match status" value="1"/>
</dbReference>
<dbReference type="InterPro" id="IPR011050">
    <property type="entry name" value="Pectin_lyase_fold/virulence"/>
</dbReference>
<evidence type="ECO:0000313" key="10">
    <source>
        <dbReference type="Proteomes" id="UP000030661"/>
    </source>
</evidence>
<proteinExistence type="predicted"/>
<dbReference type="SUPFAM" id="SSF50956">
    <property type="entry name" value="Thermostable phytase (3-phytase)"/>
    <property type="match status" value="1"/>
</dbReference>
<keyword evidence="6" id="KW-0732">Signal</keyword>
<keyword evidence="3" id="KW-0963">Cytoplasm</keyword>
<evidence type="ECO:0000313" key="9">
    <source>
        <dbReference type="EMBL" id="GAK56577.1"/>
    </source>
</evidence>
<evidence type="ECO:0000256" key="1">
    <source>
        <dbReference type="ARBA" id="ARBA00004138"/>
    </source>
</evidence>
<keyword evidence="9" id="KW-0378">Hydrolase</keyword>
<feature type="signal peptide" evidence="6">
    <location>
        <begin position="1"/>
        <end position="30"/>
    </location>
</feature>
<evidence type="ECO:0000256" key="6">
    <source>
        <dbReference type="SAM" id="SignalP"/>
    </source>
</evidence>
<feature type="domain" description="Right handed beta helix" evidence="7">
    <location>
        <begin position="443"/>
        <end position="579"/>
    </location>
</feature>
<sequence length="1182" mass="127761">MNTDNLKISLKVLVVVTLTLFRIAVNTATATTYYVSTTGDDTNSGTSQTFPFKTIGKVNALTLNPGDKVLFKCGDVWRAETLRIIWSGTASAPITFGSYPAGCTNKPIFLGTQAIADWTLSSGNIYVADLSAETNSGKFPSGINQLFRDGQRLLLGRWPNLDVSDDANFNGGYSTIDSLPTTTQITDSALPPQDWTGAIAHIKSQRWRILNREVVGTGSTTLTLNETISCRDGCAGWGYFLNNHLGTLDQDGEWYYDATNKKVYVYSVSGPPANMEGSVILEDSSPLTHGSIMLGHVSLLPIAYVIIENFEIKNWFNHGIGTPLSLKGDVYHHITIQNTTIRDVNATGINLSTGIWDATNGRNGYRGGRNMTLLNNVIEGANHFGIMGYLAESTIQDNSVKNIGLIENLGKSGMGCEISGTESCNEDGTGIEIRRHLVEDSGHSNTVQYNRIEKSAYTGIDILGPNNVVQYNAIEQACYAKGDCGGIRTFYQVSTDLTSTKVYNVTLKNNIILDSVGNVDGVIATYRQQFGVGLYIDGYSRDVTLSNNTIINATNAGILFRKSTGRIEYNTVYNAASEGSLYAGLIQVDDLGLTASISRVTSASNRLYGLNEKAWTFFVEKMSNLLASNNNYFFHPSVDKNIALTNWDGRRTLTEWQAYSGMDGNSKKNWFTLNAGDSPRSVILYNDTKSPKSFDLGVGHYQDLNQKAANGIVTLQPFTSIILVKLHDNIIEVHLKQGSTPLPKASKYNFGMVNVGSGLTKTFTIENTAGTADLILSGSPRVAISGTHAADFTVTRQPASPVAPGESVTFDLRFAPGATGIRTAIVSIANNDSDENPYTLTLYGGGPQGRLLWARPAAEGSAVVWALDDAGNFLGGQNYTVGSGWYANEVAYPGTNGYLLWTRPAAEGRAVIWTIDASGSFLSGQLYTAGPGYYATGVTYTGTNGYLLWARPAAEGRAVLWTLNTKGNFVSGKLYTAGPGYYATDFAHNGSNGYLLWARPAAEGKAVLWTLDAGGNFVNGKLYTAGPGYYATGFAHSGTNGYLLWTRPSSEGKSVVWTLTDSGNFLNGKLYTVGSGWYATGYDQMANVVKSSRIKADENAVAYIMVRKAGNGNGTIIAGDQICGAGCQELILPYNDMQSVILQILPDESSVFGYWQDEKGILYTDIYYAQPGDIVYAVFEKK</sequence>
<protein>
    <submittedName>
        <fullName evidence="9">Glycosyl hydrolase family 98 putative carbohydrate binding module</fullName>
    </submittedName>
</protein>
<evidence type="ECO:0000256" key="2">
    <source>
        <dbReference type="ARBA" id="ARBA00004496"/>
    </source>
</evidence>
<feature type="chain" id="PRO_5001755367" evidence="6">
    <location>
        <begin position="31"/>
        <end position="1182"/>
    </location>
</feature>
<dbReference type="InterPro" id="IPR013783">
    <property type="entry name" value="Ig-like_fold"/>
</dbReference>
<evidence type="ECO:0000259" key="8">
    <source>
        <dbReference type="Pfam" id="PF22544"/>
    </source>
</evidence>
<dbReference type="Pfam" id="PF22544">
    <property type="entry name" value="HYDIN_VesB_CFA65-like_Ig"/>
    <property type="match status" value="1"/>
</dbReference>
<dbReference type="eggNOG" id="COG3405">
    <property type="taxonomic scope" value="Bacteria"/>
</dbReference>
<dbReference type="Gene3D" id="2.60.40.10">
    <property type="entry name" value="Immunoglobulins"/>
    <property type="match status" value="1"/>
</dbReference>
<accession>A0A081BW72</accession>
<keyword evidence="10" id="KW-1185">Reference proteome</keyword>
<dbReference type="InterPro" id="IPR039448">
    <property type="entry name" value="Beta_helix"/>
</dbReference>
<dbReference type="InterPro" id="IPR006626">
    <property type="entry name" value="PbH1"/>
</dbReference>